<dbReference type="RefSeq" id="WP_121934571.1">
    <property type="nucleotide sequence ID" value="NZ_RDOJ01000008.1"/>
</dbReference>
<accession>A0A3L9MH26</accession>
<reference evidence="1 2" key="1">
    <citation type="submission" date="2018-10" db="EMBL/GenBank/DDBJ databases">
        <authorList>
            <person name="Chen X."/>
        </authorList>
    </citation>
    <scope>NUCLEOTIDE SEQUENCE [LARGE SCALE GENOMIC DNA]</scope>
    <source>
        <strain evidence="1 2">YIM 102668</strain>
    </source>
</reference>
<evidence type="ECO:0000313" key="1">
    <source>
        <dbReference type="EMBL" id="RLZ09889.1"/>
    </source>
</evidence>
<proteinExistence type="predicted"/>
<dbReference type="Proteomes" id="UP000275348">
    <property type="component" value="Unassembled WGS sequence"/>
</dbReference>
<dbReference type="EMBL" id="RDOJ01000008">
    <property type="protein sequence ID" value="RLZ09889.1"/>
    <property type="molecule type" value="Genomic_DNA"/>
</dbReference>
<gene>
    <name evidence="1" type="ORF">EAH69_07500</name>
</gene>
<evidence type="ECO:0000313" key="2">
    <source>
        <dbReference type="Proteomes" id="UP000275348"/>
    </source>
</evidence>
<keyword evidence="2" id="KW-1185">Reference proteome</keyword>
<sequence length="59" mass="6995">MDWDVIIRNWENEDLIKIILSLIAGLLLGIEREVKDKAAGFNNDYDYLFGKYFVYSFVF</sequence>
<organism evidence="1 2">
    <name type="scientific">Faecalibacter macacae</name>
    <dbReference type="NCBI Taxonomy" id="1859289"/>
    <lineage>
        <taxon>Bacteria</taxon>
        <taxon>Pseudomonadati</taxon>
        <taxon>Bacteroidota</taxon>
        <taxon>Flavobacteriia</taxon>
        <taxon>Flavobacteriales</taxon>
        <taxon>Weeksellaceae</taxon>
        <taxon>Faecalibacter</taxon>
    </lineage>
</organism>
<dbReference type="AlphaFoldDB" id="A0A3L9MH26"/>
<comment type="caution">
    <text evidence="1">The sequence shown here is derived from an EMBL/GenBank/DDBJ whole genome shotgun (WGS) entry which is preliminary data.</text>
</comment>
<name>A0A3L9MH26_9FLAO</name>
<protein>
    <submittedName>
        <fullName evidence="1">MgtC/SapB family protein</fullName>
    </submittedName>
</protein>